<evidence type="ECO:0000313" key="5">
    <source>
        <dbReference type="EMBL" id="GEN33147.1"/>
    </source>
</evidence>
<proteinExistence type="predicted"/>
<gene>
    <name evidence="5" type="ORF">ADA01nite_06070</name>
</gene>
<dbReference type="InterPro" id="IPR010982">
    <property type="entry name" value="Lambda_DNA-bd_dom_sf"/>
</dbReference>
<dbReference type="Gene3D" id="1.10.260.40">
    <property type="entry name" value="lambda repressor-like DNA-binding domains"/>
    <property type="match status" value="1"/>
</dbReference>
<dbReference type="SUPFAM" id="SSF47413">
    <property type="entry name" value="lambda repressor-like DNA-binding domains"/>
    <property type="match status" value="1"/>
</dbReference>
<dbReference type="GO" id="GO:0005829">
    <property type="term" value="C:cytosol"/>
    <property type="evidence" value="ECO:0007669"/>
    <property type="project" value="TreeGrafter"/>
</dbReference>
<dbReference type="GO" id="GO:0003700">
    <property type="term" value="F:DNA-binding transcription factor activity"/>
    <property type="evidence" value="ECO:0007669"/>
    <property type="project" value="TreeGrafter"/>
</dbReference>
<organism evidence="5 6">
    <name type="scientific">Aneurinibacillus danicus</name>
    <dbReference type="NCBI Taxonomy" id="267746"/>
    <lineage>
        <taxon>Bacteria</taxon>
        <taxon>Bacillati</taxon>
        <taxon>Bacillota</taxon>
        <taxon>Bacilli</taxon>
        <taxon>Bacillales</taxon>
        <taxon>Paenibacillaceae</taxon>
        <taxon>Aneurinibacillus group</taxon>
        <taxon>Aneurinibacillus</taxon>
    </lineage>
</organism>
<dbReference type="InterPro" id="IPR050807">
    <property type="entry name" value="TransReg_Diox_bact_type"/>
</dbReference>
<comment type="caution">
    <text evidence="5">The sequence shown here is derived from an EMBL/GenBank/DDBJ whole genome shotgun (WGS) entry which is preliminary data.</text>
</comment>
<accession>A0A511V2K7</accession>
<dbReference type="SUPFAM" id="SSF51182">
    <property type="entry name" value="RmlC-like cupins"/>
    <property type="match status" value="1"/>
</dbReference>
<reference evidence="5 6" key="1">
    <citation type="submission" date="2019-07" db="EMBL/GenBank/DDBJ databases">
        <title>Whole genome shotgun sequence of Aneurinibacillus danicus NBRC 102444.</title>
        <authorList>
            <person name="Hosoyama A."/>
            <person name="Uohara A."/>
            <person name="Ohji S."/>
            <person name="Ichikawa N."/>
        </authorList>
    </citation>
    <scope>NUCLEOTIDE SEQUENCE [LARGE SCALE GENOMIC DNA]</scope>
    <source>
        <strain evidence="5 6">NBRC 102444</strain>
    </source>
</reference>
<keyword evidence="1" id="KW-0805">Transcription regulation</keyword>
<protein>
    <submittedName>
        <fullName evidence="5">Transcriptional regulator</fullName>
    </submittedName>
</protein>
<dbReference type="InterPro" id="IPR011051">
    <property type="entry name" value="RmlC_Cupin_sf"/>
</dbReference>
<feature type="domain" description="HTH cro/C1-type" evidence="4">
    <location>
        <begin position="12"/>
        <end position="66"/>
    </location>
</feature>
<evidence type="ECO:0000259" key="4">
    <source>
        <dbReference type="PROSITE" id="PS50943"/>
    </source>
</evidence>
<dbReference type="OrthoDB" id="9781521at2"/>
<sequence>MEKIHIKLGQNLQRIRKSRGLSLDRTAELTGVSKAMLGQIERGESNPTVTTLWKIAKGLRLSFSSLIEEEVPNVSIISSADILPVTEDEGRYQVYPLFPFNQETQFEIYTIFMLPGCKHHSEAHTAGVQEYITVTEGTLTLTVQGADYTVHEGNAIRFAADMPHTYTNESESPVRLHVVIYYPA</sequence>
<evidence type="ECO:0000313" key="6">
    <source>
        <dbReference type="Proteomes" id="UP000321157"/>
    </source>
</evidence>
<name>A0A511V2K7_9BACL</name>
<dbReference type="PANTHER" id="PTHR46797:SF23">
    <property type="entry name" value="HTH-TYPE TRANSCRIPTIONAL REGULATOR SUTR"/>
    <property type="match status" value="1"/>
</dbReference>
<dbReference type="CDD" id="cd02209">
    <property type="entry name" value="cupin_XRE_C"/>
    <property type="match status" value="1"/>
</dbReference>
<dbReference type="SMART" id="SM00530">
    <property type="entry name" value="HTH_XRE"/>
    <property type="match status" value="1"/>
</dbReference>
<dbReference type="Proteomes" id="UP000321157">
    <property type="component" value="Unassembled WGS sequence"/>
</dbReference>
<dbReference type="InterPro" id="IPR001387">
    <property type="entry name" value="Cro/C1-type_HTH"/>
</dbReference>
<dbReference type="PANTHER" id="PTHR46797">
    <property type="entry name" value="HTH-TYPE TRANSCRIPTIONAL REGULATOR"/>
    <property type="match status" value="1"/>
</dbReference>
<keyword evidence="2" id="KW-0238">DNA-binding</keyword>
<dbReference type="RefSeq" id="WP_146808445.1">
    <property type="nucleotide sequence ID" value="NZ_BJXX01000025.1"/>
</dbReference>
<dbReference type="Pfam" id="PF07883">
    <property type="entry name" value="Cupin_2"/>
    <property type="match status" value="1"/>
</dbReference>
<dbReference type="AlphaFoldDB" id="A0A511V2K7"/>
<dbReference type="CDD" id="cd00093">
    <property type="entry name" value="HTH_XRE"/>
    <property type="match status" value="1"/>
</dbReference>
<dbReference type="PROSITE" id="PS50943">
    <property type="entry name" value="HTH_CROC1"/>
    <property type="match status" value="1"/>
</dbReference>
<dbReference type="Gene3D" id="2.60.120.10">
    <property type="entry name" value="Jelly Rolls"/>
    <property type="match status" value="1"/>
</dbReference>
<dbReference type="Pfam" id="PF01381">
    <property type="entry name" value="HTH_3"/>
    <property type="match status" value="1"/>
</dbReference>
<evidence type="ECO:0000256" key="2">
    <source>
        <dbReference type="ARBA" id="ARBA00023125"/>
    </source>
</evidence>
<evidence type="ECO:0000256" key="1">
    <source>
        <dbReference type="ARBA" id="ARBA00023015"/>
    </source>
</evidence>
<dbReference type="EMBL" id="BJXX01000025">
    <property type="protein sequence ID" value="GEN33147.1"/>
    <property type="molecule type" value="Genomic_DNA"/>
</dbReference>
<evidence type="ECO:0000256" key="3">
    <source>
        <dbReference type="ARBA" id="ARBA00023163"/>
    </source>
</evidence>
<dbReference type="InterPro" id="IPR014710">
    <property type="entry name" value="RmlC-like_jellyroll"/>
</dbReference>
<keyword evidence="6" id="KW-1185">Reference proteome</keyword>
<dbReference type="GO" id="GO:0003677">
    <property type="term" value="F:DNA binding"/>
    <property type="evidence" value="ECO:0007669"/>
    <property type="project" value="UniProtKB-KW"/>
</dbReference>
<dbReference type="InterPro" id="IPR013096">
    <property type="entry name" value="Cupin_2"/>
</dbReference>
<keyword evidence="3" id="KW-0804">Transcription</keyword>